<organism evidence="1 2">
    <name type="scientific">Agarivorans gilvus</name>
    <dbReference type="NCBI Taxonomy" id="680279"/>
    <lineage>
        <taxon>Bacteria</taxon>
        <taxon>Pseudomonadati</taxon>
        <taxon>Pseudomonadota</taxon>
        <taxon>Gammaproteobacteria</taxon>
        <taxon>Alteromonadales</taxon>
        <taxon>Alteromonadaceae</taxon>
        <taxon>Agarivorans</taxon>
    </lineage>
</organism>
<dbReference type="Proteomes" id="UP000651977">
    <property type="component" value="Unassembled WGS sequence"/>
</dbReference>
<dbReference type="RefSeq" id="WP_055734789.1">
    <property type="nucleotide sequence ID" value="NZ_BMDY01000006.1"/>
</dbReference>
<accession>A0ABQ1HYZ8</accession>
<reference evidence="2" key="1">
    <citation type="journal article" date="2019" name="Int. J. Syst. Evol. Microbiol.">
        <title>The Global Catalogue of Microorganisms (GCM) 10K type strain sequencing project: providing services to taxonomists for standard genome sequencing and annotation.</title>
        <authorList>
            <consortium name="The Broad Institute Genomics Platform"/>
            <consortium name="The Broad Institute Genome Sequencing Center for Infectious Disease"/>
            <person name="Wu L."/>
            <person name="Ma J."/>
        </authorList>
    </citation>
    <scope>NUCLEOTIDE SEQUENCE [LARGE SCALE GENOMIC DNA]</scope>
    <source>
        <strain evidence="2">CGMCC 1.10131</strain>
    </source>
</reference>
<dbReference type="EMBL" id="BMDY01000006">
    <property type="protein sequence ID" value="GGB00663.1"/>
    <property type="molecule type" value="Genomic_DNA"/>
</dbReference>
<protein>
    <recommendedName>
        <fullName evidence="3">Transcriptional regulator</fullName>
    </recommendedName>
</protein>
<evidence type="ECO:0000313" key="2">
    <source>
        <dbReference type="Proteomes" id="UP000651977"/>
    </source>
</evidence>
<keyword evidence="2" id="KW-1185">Reference proteome</keyword>
<sequence length="206" mass="22781">MHSVAVLSGDIVGSSGLKPAAFNEALQALTASLHGLQQRYGCRYEIFRGDAFQLLLEPPELAIDCALEIRLALKAAVNMDARIGIGIGSIAPLAEQLGRSNGEAFILSGRGLDSLKRQYMGVFSHKPYLQQHFELLTKFADKQLQALSQKQAEALHCYWQLAEPSHVALAEVLGCSRVNATKLLNLSQYQLLEEYKLYFKQLMDES</sequence>
<dbReference type="Gene3D" id="3.30.70.1230">
    <property type="entry name" value="Nucleotide cyclase"/>
    <property type="match status" value="1"/>
</dbReference>
<evidence type="ECO:0000313" key="1">
    <source>
        <dbReference type="EMBL" id="GGB00663.1"/>
    </source>
</evidence>
<evidence type="ECO:0008006" key="3">
    <source>
        <dbReference type="Google" id="ProtNLM"/>
    </source>
</evidence>
<proteinExistence type="predicted"/>
<comment type="caution">
    <text evidence="1">The sequence shown here is derived from an EMBL/GenBank/DDBJ whole genome shotgun (WGS) entry which is preliminary data.</text>
</comment>
<gene>
    <name evidence="1" type="ORF">GCM10007414_12270</name>
</gene>
<name>A0ABQ1HYZ8_9ALTE</name>
<dbReference type="InterPro" id="IPR029787">
    <property type="entry name" value="Nucleotide_cyclase"/>
</dbReference>
<dbReference type="SUPFAM" id="SSF55073">
    <property type="entry name" value="Nucleotide cyclase"/>
    <property type="match status" value="1"/>
</dbReference>